<name>A0A6A4VWH9_AMPAM</name>
<evidence type="ECO:0000256" key="6">
    <source>
        <dbReference type="RuleBase" id="RU000682"/>
    </source>
</evidence>
<feature type="domain" description="Homeobox" evidence="8">
    <location>
        <begin position="133"/>
        <end position="193"/>
    </location>
</feature>
<dbReference type="SMART" id="SM00389">
    <property type="entry name" value="HOX"/>
    <property type="match status" value="1"/>
</dbReference>
<evidence type="ECO:0000256" key="5">
    <source>
        <dbReference type="PROSITE-ProRule" id="PRU00108"/>
    </source>
</evidence>
<dbReference type="InterPro" id="IPR017970">
    <property type="entry name" value="Homeobox_CS"/>
</dbReference>
<protein>
    <submittedName>
        <fullName evidence="9">BarH-like 1 homeobox protein</fullName>
    </submittedName>
</protein>
<feature type="compositionally biased region" description="Basic and acidic residues" evidence="7">
    <location>
        <begin position="50"/>
        <end position="60"/>
    </location>
</feature>
<dbReference type="PROSITE" id="PS00027">
    <property type="entry name" value="HOMEOBOX_1"/>
    <property type="match status" value="1"/>
</dbReference>
<dbReference type="InterPro" id="IPR020479">
    <property type="entry name" value="HD_metazoa"/>
</dbReference>
<keyword evidence="4 5" id="KW-0539">Nucleus</keyword>
<evidence type="ECO:0000256" key="2">
    <source>
        <dbReference type="ARBA" id="ARBA00023125"/>
    </source>
</evidence>
<evidence type="ECO:0000256" key="7">
    <source>
        <dbReference type="SAM" id="MobiDB-lite"/>
    </source>
</evidence>
<dbReference type="PRINTS" id="PR00024">
    <property type="entry name" value="HOMEOBOX"/>
</dbReference>
<gene>
    <name evidence="9" type="primary">BARHL1</name>
    <name evidence="9" type="ORF">FJT64_006752</name>
</gene>
<dbReference type="GO" id="GO:0003677">
    <property type="term" value="F:DNA binding"/>
    <property type="evidence" value="ECO:0007669"/>
    <property type="project" value="UniProtKB-UniRule"/>
</dbReference>
<feature type="region of interest" description="Disordered" evidence="7">
    <location>
        <begin position="1"/>
        <end position="144"/>
    </location>
</feature>
<evidence type="ECO:0000256" key="1">
    <source>
        <dbReference type="ARBA" id="ARBA00004123"/>
    </source>
</evidence>
<dbReference type="InterPro" id="IPR009057">
    <property type="entry name" value="Homeodomain-like_sf"/>
</dbReference>
<dbReference type="GO" id="GO:0005634">
    <property type="term" value="C:nucleus"/>
    <property type="evidence" value="ECO:0007669"/>
    <property type="project" value="UniProtKB-SubCell"/>
</dbReference>
<dbReference type="OrthoDB" id="6159439at2759"/>
<dbReference type="InterPro" id="IPR050848">
    <property type="entry name" value="Homeobox_TF"/>
</dbReference>
<dbReference type="PANTHER" id="PTHR24333:SF5">
    <property type="entry name" value="VENT HOMEOBOX"/>
    <property type="match status" value="1"/>
</dbReference>
<feature type="compositionally biased region" description="Basic and acidic residues" evidence="7">
    <location>
        <begin position="13"/>
        <end position="22"/>
    </location>
</feature>
<feature type="compositionally biased region" description="Acidic residues" evidence="7">
    <location>
        <begin position="89"/>
        <end position="102"/>
    </location>
</feature>
<dbReference type="PANTHER" id="PTHR24333">
    <property type="entry name" value="HOMEO BOX HB9 LIKE A-RELATED"/>
    <property type="match status" value="1"/>
</dbReference>
<dbReference type="AlphaFoldDB" id="A0A6A4VWH9"/>
<feature type="DNA-binding region" description="Homeobox" evidence="5">
    <location>
        <begin position="135"/>
        <end position="194"/>
    </location>
</feature>
<dbReference type="CDD" id="cd00086">
    <property type="entry name" value="homeodomain"/>
    <property type="match status" value="1"/>
</dbReference>
<sequence length="270" mass="29065">MTVETVEPADMTVEIKRAEEGGRAGGQRPAGAASPPRPGGFMITDILSLTRRDEQPERRPRLAAGPPAEPPGPPESPTDLTVRTGPDAETADDSDGDCDGTDEGDRLKPPTATDKDGLSPTSQGQNGCTLKSKKSRKARTAFSDHQLQTLERNFERQKYLSVQGRMEMAASLNLTDTQVKTWYQNRRTKWKRQTAVGMELLAEAGNVAALQRIYGGSGVPWPYPAVPGLPAHGVPAVPPLTTAAYYSQLAAIQKPLAYRVFPPGLVHQVG</sequence>
<dbReference type="Pfam" id="PF00046">
    <property type="entry name" value="Homeodomain"/>
    <property type="match status" value="1"/>
</dbReference>
<dbReference type="PROSITE" id="PS50071">
    <property type="entry name" value="HOMEOBOX_2"/>
    <property type="match status" value="1"/>
</dbReference>
<keyword evidence="2 5" id="KW-0238">DNA-binding</keyword>
<reference evidence="9 10" key="1">
    <citation type="submission" date="2019-07" db="EMBL/GenBank/DDBJ databases">
        <title>Draft genome assembly of a fouling barnacle, Amphibalanus amphitrite (Darwin, 1854): The first reference genome for Thecostraca.</title>
        <authorList>
            <person name="Kim W."/>
        </authorList>
    </citation>
    <scope>NUCLEOTIDE SEQUENCE [LARGE SCALE GENOMIC DNA]</scope>
    <source>
        <strain evidence="9">SNU_AA5</strain>
        <tissue evidence="9">Soma without cirri and trophi</tissue>
    </source>
</reference>
<evidence type="ECO:0000256" key="3">
    <source>
        <dbReference type="ARBA" id="ARBA00023155"/>
    </source>
</evidence>
<feature type="compositionally biased region" description="Basic and acidic residues" evidence="7">
    <location>
        <begin position="103"/>
        <end position="117"/>
    </location>
</feature>
<dbReference type="GO" id="GO:0000981">
    <property type="term" value="F:DNA-binding transcription factor activity, RNA polymerase II-specific"/>
    <property type="evidence" value="ECO:0007669"/>
    <property type="project" value="InterPro"/>
</dbReference>
<evidence type="ECO:0000256" key="4">
    <source>
        <dbReference type="ARBA" id="ARBA00023242"/>
    </source>
</evidence>
<evidence type="ECO:0000313" key="10">
    <source>
        <dbReference type="Proteomes" id="UP000440578"/>
    </source>
</evidence>
<dbReference type="EMBL" id="VIIS01001600">
    <property type="protein sequence ID" value="KAF0295770.1"/>
    <property type="molecule type" value="Genomic_DNA"/>
</dbReference>
<dbReference type="Proteomes" id="UP000440578">
    <property type="component" value="Unassembled WGS sequence"/>
</dbReference>
<dbReference type="Gene3D" id="1.10.10.60">
    <property type="entry name" value="Homeodomain-like"/>
    <property type="match status" value="1"/>
</dbReference>
<keyword evidence="10" id="KW-1185">Reference proteome</keyword>
<accession>A0A6A4VWH9</accession>
<feature type="compositionally biased region" description="Polar residues" evidence="7">
    <location>
        <begin position="119"/>
        <end position="129"/>
    </location>
</feature>
<proteinExistence type="predicted"/>
<dbReference type="SUPFAM" id="SSF46689">
    <property type="entry name" value="Homeodomain-like"/>
    <property type="match status" value="1"/>
</dbReference>
<feature type="compositionally biased region" description="Pro residues" evidence="7">
    <location>
        <begin position="67"/>
        <end position="76"/>
    </location>
</feature>
<dbReference type="InterPro" id="IPR001356">
    <property type="entry name" value="HD"/>
</dbReference>
<keyword evidence="3 5" id="KW-0371">Homeobox</keyword>
<evidence type="ECO:0000259" key="8">
    <source>
        <dbReference type="PROSITE" id="PS50071"/>
    </source>
</evidence>
<evidence type="ECO:0000313" key="9">
    <source>
        <dbReference type="EMBL" id="KAF0295770.1"/>
    </source>
</evidence>
<comment type="subcellular location">
    <subcellularLocation>
        <location evidence="1 5 6">Nucleus</location>
    </subcellularLocation>
</comment>
<organism evidence="9 10">
    <name type="scientific">Amphibalanus amphitrite</name>
    <name type="common">Striped barnacle</name>
    <name type="synonym">Balanus amphitrite</name>
    <dbReference type="NCBI Taxonomy" id="1232801"/>
    <lineage>
        <taxon>Eukaryota</taxon>
        <taxon>Metazoa</taxon>
        <taxon>Ecdysozoa</taxon>
        <taxon>Arthropoda</taxon>
        <taxon>Crustacea</taxon>
        <taxon>Multicrustacea</taxon>
        <taxon>Cirripedia</taxon>
        <taxon>Thoracica</taxon>
        <taxon>Thoracicalcarea</taxon>
        <taxon>Balanomorpha</taxon>
        <taxon>Balanoidea</taxon>
        <taxon>Balanidae</taxon>
        <taxon>Amphibalaninae</taxon>
        <taxon>Amphibalanus</taxon>
    </lineage>
</organism>
<comment type="caution">
    <text evidence="9">The sequence shown here is derived from an EMBL/GenBank/DDBJ whole genome shotgun (WGS) entry which is preliminary data.</text>
</comment>